<proteinExistence type="inferred from homology"/>
<dbReference type="RefSeq" id="WP_094377467.1">
    <property type="nucleotide sequence ID" value="NZ_NOKA02000047.1"/>
</dbReference>
<dbReference type="GO" id="GO:0008234">
    <property type="term" value="F:cysteine-type peptidase activity"/>
    <property type="evidence" value="ECO:0007669"/>
    <property type="project" value="UniProtKB-KW"/>
</dbReference>
<evidence type="ECO:0000256" key="4">
    <source>
        <dbReference type="ARBA" id="ARBA00022807"/>
    </source>
</evidence>
<keyword evidence="6" id="KW-0812">Transmembrane</keyword>
<reference evidence="8 9" key="1">
    <citation type="journal article" date="2017" name="Genome Announc.">
        <title>Draft Genome Sequence of a Sporulating and Motile Strain of Lachnotalea glycerini Isolated from Water in Quebec City, Canada.</title>
        <authorList>
            <person name="Maheux A.F."/>
            <person name="Boudreau D.K."/>
            <person name="Berube E."/>
            <person name="Boissinot M."/>
            <person name="Raymond F."/>
            <person name="Brodeur S."/>
            <person name="Corbeil J."/>
            <person name="Isabel S."/>
            <person name="Omar R.F."/>
            <person name="Bergeron M.G."/>
        </authorList>
    </citation>
    <scope>NUCLEOTIDE SEQUENCE [LARGE SCALE GENOMIC DNA]</scope>
    <source>
        <strain evidence="8 9">CCRI-19302</strain>
    </source>
</reference>
<evidence type="ECO:0000313" key="9">
    <source>
        <dbReference type="Proteomes" id="UP000216411"/>
    </source>
</evidence>
<feature type="region of interest" description="Disordered" evidence="5">
    <location>
        <begin position="72"/>
        <end position="91"/>
    </location>
</feature>
<dbReference type="PROSITE" id="PS51935">
    <property type="entry name" value="NLPC_P60"/>
    <property type="match status" value="1"/>
</dbReference>
<dbReference type="InterPro" id="IPR038765">
    <property type="entry name" value="Papain-like_cys_pep_sf"/>
</dbReference>
<gene>
    <name evidence="8" type="ORF">CG710_016310</name>
</gene>
<keyword evidence="2" id="KW-0645">Protease</keyword>
<protein>
    <submittedName>
        <fullName evidence="8">Hydrolase</fullName>
    </submittedName>
</protein>
<dbReference type="OrthoDB" id="5623881at2"/>
<feature type="domain" description="NlpC/P60" evidence="7">
    <location>
        <begin position="518"/>
        <end position="649"/>
    </location>
</feature>
<dbReference type="Gene3D" id="3.90.1720.10">
    <property type="entry name" value="endopeptidase domain like (from Nostoc punctiforme)"/>
    <property type="match status" value="1"/>
</dbReference>
<name>A0A371JBL9_9FIRM</name>
<dbReference type="PANTHER" id="PTHR47053">
    <property type="entry name" value="MUREIN DD-ENDOPEPTIDASE MEPH-RELATED"/>
    <property type="match status" value="1"/>
</dbReference>
<evidence type="ECO:0000256" key="1">
    <source>
        <dbReference type="ARBA" id="ARBA00007074"/>
    </source>
</evidence>
<keyword evidence="6" id="KW-1133">Transmembrane helix</keyword>
<evidence type="ECO:0000256" key="3">
    <source>
        <dbReference type="ARBA" id="ARBA00022801"/>
    </source>
</evidence>
<accession>A0A371JBL9</accession>
<sequence length="649" mass="71744">MKIKKVDDKPIVIHVHEKPKIHQHQPKKVEIKARGVYSTHRVSTTGIKSANRIDKKKHTKYSVSHKANIPMVQPKDSHKQKTSNISKDTRPNIKSRNDIVKIAGLSIAKASTDQLEGGQEVQQATGIAYTGIQLATGTVSKGADLYKNKVLEEKRRKFKVLNHRSRNEKSNINSSKNQSKTSETKRVVKETDKQNTKKTKHDGKTASSNTTGSKTANRSAITSARNSSVSKVTRKSMSEKFDKVETASYNRNRKIQFFMDKMKSQEEQTDNILKVAKDIISKQAMILMKKAMTSIAAVILPVFLFIAIAALPVVAFVTIIYNSPFAIFFPPLQEGDTVLSVAQEYESDFMQTVTTLANEHIGYDEGEVVYVDYEGAAAVPSNYYDVVAVYMVKYGVGDTASVINETTKGRLKTVYDDMCSYHTTEEIKTETVEKEDGTTTTLTTNILKVNVRLKSYQHMIGEYNFSEDEVTMLNDLMNPEYLAMIGYTGGNGGESSGGNSKSDLSDSEIEDIVSGITNQKAKQTLTFALSKVGYPYSQAYRDSGNYYDCSSLAYYARKSAGVDISYHGATTAAAEGQGLEEAGKSVTYEEMQPGDLIFYSYCKNGRYKNISHVAIYAGNGKVVEAANESIGVVYRNIQGIGSIVLIARP</sequence>
<dbReference type="AlphaFoldDB" id="A0A371JBL9"/>
<feature type="compositionally biased region" description="Basic and acidic residues" evidence="5">
    <location>
        <begin position="182"/>
        <end position="195"/>
    </location>
</feature>
<evidence type="ECO:0000256" key="2">
    <source>
        <dbReference type="ARBA" id="ARBA00022670"/>
    </source>
</evidence>
<keyword evidence="4" id="KW-0788">Thiol protease</keyword>
<keyword evidence="6" id="KW-0472">Membrane</keyword>
<organism evidence="8 9">
    <name type="scientific">Lachnotalea glycerini</name>
    <dbReference type="NCBI Taxonomy" id="1763509"/>
    <lineage>
        <taxon>Bacteria</taxon>
        <taxon>Bacillati</taxon>
        <taxon>Bacillota</taxon>
        <taxon>Clostridia</taxon>
        <taxon>Lachnospirales</taxon>
        <taxon>Lachnospiraceae</taxon>
        <taxon>Lachnotalea</taxon>
    </lineage>
</organism>
<evidence type="ECO:0000313" key="8">
    <source>
        <dbReference type="EMBL" id="RDY30144.1"/>
    </source>
</evidence>
<feature type="compositionally biased region" description="Low complexity" evidence="5">
    <location>
        <begin position="170"/>
        <end position="181"/>
    </location>
</feature>
<comment type="similarity">
    <text evidence="1">Belongs to the peptidase C40 family.</text>
</comment>
<dbReference type="InterPro" id="IPR000064">
    <property type="entry name" value="NLP_P60_dom"/>
</dbReference>
<dbReference type="InterPro" id="IPR051202">
    <property type="entry name" value="Peptidase_C40"/>
</dbReference>
<evidence type="ECO:0000259" key="7">
    <source>
        <dbReference type="PROSITE" id="PS51935"/>
    </source>
</evidence>
<feature type="region of interest" description="Disordered" evidence="5">
    <location>
        <begin position="160"/>
        <end position="235"/>
    </location>
</feature>
<dbReference type="EMBL" id="NOKA02000047">
    <property type="protein sequence ID" value="RDY30144.1"/>
    <property type="molecule type" value="Genomic_DNA"/>
</dbReference>
<evidence type="ECO:0000256" key="5">
    <source>
        <dbReference type="SAM" id="MobiDB-lite"/>
    </source>
</evidence>
<dbReference type="GO" id="GO:0006508">
    <property type="term" value="P:proteolysis"/>
    <property type="evidence" value="ECO:0007669"/>
    <property type="project" value="UniProtKB-KW"/>
</dbReference>
<dbReference type="Pfam" id="PF00877">
    <property type="entry name" value="NLPC_P60"/>
    <property type="match status" value="1"/>
</dbReference>
<feature type="compositionally biased region" description="Polar residues" evidence="5">
    <location>
        <begin position="205"/>
        <end position="231"/>
    </location>
</feature>
<keyword evidence="3 8" id="KW-0378">Hydrolase</keyword>
<feature type="transmembrane region" description="Helical" evidence="6">
    <location>
        <begin position="295"/>
        <end position="321"/>
    </location>
</feature>
<dbReference type="SUPFAM" id="SSF54001">
    <property type="entry name" value="Cysteine proteinases"/>
    <property type="match status" value="1"/>
</dbReference>
<dbReference type="Proteomes" id="UP000216411">
    <property type="component" value="Unassembled WGS sequence"/>
</dbReference>
<comment type="caution">
    <text evidence="8">The sequence shown here is derived from an EMBL/GenBank/DDBJ whole genome shotgun (WGS) entry which is preliminary data.</text>
</comment>
<dbReference type="PANTHER" id="PTHR47053:SF1">
    <property type="entry name" value="MUREIN DD-ENDOPEPTIDASE MEPH-RELATED"/>
    <property type="match status" value="1"/>
</dbReference>
<keyword evidence="9" id="KW-1185">Reference proteome</keyword>
<evidence type="ECO:0000256" key="6">
    <source>
        <dbReference type="SAM" id="Phobius"/>
    </source>
</evidence>